<dbReference type="InterPro" id="IPR038084">
    <property type="entry name" value="PduO/GlcC-like_sf"/>
</dbReference>
<proteinExistence type="predicted"/>
<sequence>MSIESFDQKMEMVKQEEDTLQYASFTNEDALELGLKIIELAKDAGQSIAVDITKHGVQVFHFMMTGTTQINNECSYYLEIEGAKTGITYNDRNLLDASIYGPYGGGFPIVVKGSGMIGIVAVSGLTSEEDHDLIVKALRSLLNK</sequence>
<dbReference type="EMBL" id="VNJJ01000002">
    <property type="protein sequence ID" value="TVY03086.1"/>
    <property type="molecule type" value="Genomic_DNA"/>
</dbReference>
<dbReference type="OrthoDB" id="9815315at2"/>
<comment type="caution">
    <text evidence="1">The sequence shown here is derived from an EMBL/GenBank/DDBJ whole genome shotgun (WGS) entry which is preliminary data.</text>
</comment>
<dbReference type="PANTHER" id="PTHR28255">
    <property type="match status" value="1"/>
</dbReference>
<dbReference type="InterPro" id="IPR005624">
    <property type="entry name" value="PduO/GlcC-like"/>
</dbReference>
<evidence type="ECO:0000313" key="1">
    <source>
        <dbReference type="EMBL" id="TVY03086.1"/>
    </source>
</evidence>
<dbReference type="SUPFAM" id="SSF143744">
    <property type="entry name" value="GlcG-like"/>
    <property type="match status" value="1"/>
</dbReference>
<gene>
    <name evidence="1" type="ORF">FPZ45_04150</name>
</gene>
<dbReference type="AlphaFoldDB" id="A0A559JT78"/>
<reference evidence="1 2" key="1">
    <citation type="submission" date="2019-07" db="EMBL/GenBank/DDBJ databases">
        <authorList>
            <person name="Kim J."/>
        </authorList>
    </citation>
    <scope>NUCLEOTIDE SEQUENCE [LARGE SCALE GENOMIC DNA]</scope>
    <source>
        <strain evidence="1 2">G13</strain>
    </source>
</reference>
<organism evidence="1 2">
    <name type="scientific">Cohnella terricola</name>
    <dbReference type="NCBI Taxonomy" id="1289167"/>
    <lineage>
        <taxon>Bacteria</taxon>
        <taxon>Bacillati</taxon>
        <taxon>Bacillota</taxon>
        <taxon>Bacilli</taxon>
        <taxon>Bacillales</taxon>
        <taxon>Paenibacillaceae</taxon>
        <taxon>Cohnella</taxon>
    </lineage>
</organism>
<keyword evidence="2" id="KW-1185">Reference proteome</keyword>
<dbReference type="RefSeq" id="WP_144698732.1">
    <property type="nucleotide sequence ID" value="NZ_VNJJ01000002.1"/>
</dbReference>
<dbReference type="InterPro" id="IPR010371">
    <property type="entry name" value="YBR137W-like"/>
</dbReference>
<name>A0A559JT78_9BACL</name>
<protein>
    <submittedName>
        <fullName evidence="1">Heme-degrading domain-containing protein</fullName>
    </submittedName>
</protein>
<dbReference type="Proteomes" id="UP000316330">
    <property type="component" value="Unassembled WGS sequence"/>
</dbReference>
<dbReference type="Pfam" id="PF03928">
    <property type="entry name" value="HbpS-like"/>
    <property type="match status" value="1"/>
</dbReference>
<accession>A0A559JT78</accession>
<evidence type="ECO:0000313" key="2">
    <source>
        <dbReference type="Proteomes" id="UP000316330"/>
    </source>
</evidence>
<dbReference type="PANTHER" id="PTHR28255:SF1">
    <property type="entry name" value="UPF0303 PROTEIN YBR137W"/>
    <property type="match status" value="1"/>
</dbReference>
<dbReference type="Gene3D" id="3.30.450.150">
    <property type="entry name" value="Haem-degrading domain"/>
    <property type="match status" value="2"/>
</dbReference>